<keyword evidence="3" id="KW-0687">Ribonucleoprotein</keyword>
<organism evidence="4 5">
    <name type="scientific">Auxenochlorella protothecoides</name>
    <name type="common">Green microalga</name>
    <name type="synonym">Chlorella protothecoides</name>
    <dbReference type="NCBI Taxonomy" id="3075"/>
    <lineage>
        <taxon>Eukaryota</taxon>
        <taxon>Viridiplantae</taxon>
        <taxon>Chlorophyta</taxon>
        <taxon>core chlorophytes</taxon>
        <taxon>Trebouxiophyceae</taxon>
        <taxon>Chlorellales</taxon>
        <taxon>Chlorellaceae</taxon>
        <taxon>Auxenochlorella</taxon>
    </lineage>
</organism>
<dbReference type="InterPro" id="IPR053708">
    <property type="entry name" value="Ribosomal_LSU_eL42"/>
</dbReference>
<comment type="similarity">
    <text evidence="1">Belongs to the eukaryotic ribosomal protein eL42 family.</text>
</comment>
<evidence type="ECO:0000256" key="2">
    <source>
        <dbReference type="ARBA" id="ARBA00022980"/>
    </source>
</evidence>
<comment type="caution">
    <text evidence="4">The sequence shown here is derived from an EMBL/GenBank/DDBJ whole genome shotgun (WGS) entry which is preliminary data.</text>
</comment>
<evidence type="ECO:0000313" key="4">
    <source>
        <dbReference type="EMBL" id="RMZ53166.1"/>
    </source>
</evidence>
<dbReference type="GO" id="GO:0005840">
    <property type="term" value="C:ribosome"/>
    <property type="evidence" value="ECO:0007669"/>
    <property type="project" value="UniProtKB-KW"/>
</dbReference>
<dbReference type="SUPFAM" id="SSF57829">
    <property type="entry name" value="Zn-binding ribosomal proteins"/>
    <property type="match status" value="1"/>
</dbReference>
<evidence type="ECO:0000256" key="1">
    <source>
        <dbReference type="ARBA" id="ARBA00009364"/>
    </source>
</evidence>
<dbReference type="Proteomes" id="UP000279271">
    <property type="component" value="Unassembled WGS sequence"/>
</dbReference>
<name>A0A3M7KVM7_AUXPR</name>
<dbReference type="InterPro" id="IPR000552">
    <property type="entry name" value="Ribosomal_eL44"/>
</dbReference>
<dbReference type="FunFam" id="3.10.450.80:FF:000001">
    <property type="entry name" value="60S ribosomal protein L44"/>
    <property type="match status" value="1"/>
</dbReference>
<evidence type="ECO:0000256" key="3">
    <source>
        <dbReference type="ARBA" id="ARBA00023274"/>
    </source>
</evidence>
<dbReference type="PANTHER" id="PTHR10369">
    <property type="entry name" value="60S RIBOSOMAL PROTEIN L36A/L44"/>
    <property type="match status" value="1"/>
</dbReference>
<protein>
    <recommendedName>
        <fullName evidence="6">60S ribosomal protein L44</fullName>
    </recommendedName>
</protein>
<accession>A0A3M7KVM7</accession>
<proteinExistence type="inferred from homology"/>
<dbReference type="InterPro" id="IPR011332">
    <property type="entry name" value="Ribosomal_zn-bd"/>
</dbReference>
<dbReference type="GO" id="GO:0003735">
    <property type="term" value="F:structural constituent of ribosome"/>
    <property type="evidence" value="ECO:0007669"/>
    <property type="project" value="InterPro"/>
</dbReference>
<dbReference type="Gene3D" id="3.10.450.80">
    <property type="match status" value="1"/>
</dbReference>
<evidence type="ECO:0000313" key="5">
    <source>
        <dbReference type="Proteomes" id="UP000279271"/>
    </source>
</evidence>
<dbReference type="EMBL" id="QOKY01000199">
    <property type="protein sequence ID" value="RMZ53166.1"/>
    <property type="molecule type" value="Genomic_DNA"/>
</dbReference>
<evidence type="ECO:0008006" key="6">
    <source>
        <dbReference type="Google" id="ProtNLM"/>
    </source>
</evidence>
<dbReference type="GO" id="GO:1990904">
    <property type="term" value="C:ribonucleoprotein complex"/>
    <property type="evidence" value="ECO:0007669"/>
    <property type="project" value="UniProtKB-KW"/>
</dbReference>
<dbReference type="Pfam" id="PF00935">
    <property type="entry name" value="Ribosomal_L44"/>
    <property type="match status" value="1"/>
</dbReference>
<dbReference type="GO" id="GO:0006412">
    <property type="term" value="P:translation"/>
    <property type="evidence" value="ECO:0007669"/>
    <property type="project" value="InterPro"/>
</dbReference>
<reference evidence="5" key="1">
    <citation type="journal article" date="2018" name="Algal Res.">
        <title>Characterization of plant carbon substrate utilization by Auxenochlorella protothecoides.</title>
        <authorList>
            <person name="Vogler B.W."/>
            <person name="Starkenburg S.R."/>
            <person name="Sudasinghe N."/>
            <person name="Schambach J.Y."/>
            <person name="Rollin J.A."/>
            <person name="Pattathil S."/>
            <person name="Barry A.N."/>
        </authorList>
    </citation>
    <scope>NUCLEOTIDE SEQUENCE [LARGE SCALE GENOMIC DNA]</scope>
    <source>
        <strain evidence="5">UTEX 25</strain>
    </source>
</reference>
<gene>
    <name evidence="4" type="ORF">APUTEX25_005155</name>
</gene>
<dbReference type="AlphaFoldDB" id="A0A3M7KVM7"/>
<keyword evidence="2" id="KW-0689">Ribosomal protein</keyword>
<sequence>MGSMSRQELTCLWLPPRPSEQVNVPKTKKAYCKGKECKKHTLHKVTQYKTGKASLYAQGKRRYDRKQSGYGGQTKPVFHKKAKTTRKIVLRLQCQQCKTQHMHAIKRCKHFEIGGEKKTKGGLY</sequence>